<dbReference type="InterPro" id="IPR008181">
    <property type="entry name" value="dUTPase"/>
</dbReference>
<dbReference type="GO" id="GO:0000287">
    <property type="term" value="F:magnesium ion binding"/>
    <property type="evidence" value="ECO:0007669"/>
    <property type="project" value="InterPro"/>
</dbReference>
<dbReference type="InterPro" id="IPR001584">
    <property type="entry name" value="Integrase_cat-core"/>
</dbReference>
<accession>A0A091DQK7</accession>
<evidence type="ECO:0000256" key="6">
    <source>
        <dbReference type="ARBA" id="ARBA00022801"/>
    </source>
</evidence>
<dbReference type="InterPro" id="IPR033704">
    <property type="entry name" value="dUTPase_trimeric"/>
</dbReference>
<keyword evidence="5" id="KW-0255">Endonuclease</keyword>
<dbReference type="InterPro" id="IPR036397">
    <property type="entry name" value="RNaseH_sf"/>
</dbReference>
<dbReference type="Gene3D" id="2.70.40.10">
    <property type="match status" value="1"/>
</dbReference>
<proteinExistence type="predicted"/>
<keyword evidence="8" id="KW-0546">Nucleotide metabolism</keyword>
<dbReference type="PROSITE" id="PS50994">
    <property type="entry name" value="INTEGRASE"/>
    <property type="match status" value="1"/>
</dbReference>
<dbReference type="PANTHER" id="PTHR41694:SF3">
    <property type="entry name" value="RNA-DIRECTED DNA POLYMERASE-RELATED"/>
    <property type="match status" value="1"/>
</dbReference>
<dbReference type="GO" id="GO:0046081">
    <property type="term" value="P:dUTP catabolic process"/>
    <property type="evidence" value="ECO:0007669"/>
    <property type="project" value="InterPro"/>
</dbReference>
<dbReference type="AlphaFoldDB" id="A0A091DQK7"/>
<dbReference type="InterPro" id="IPR029054">
    <property type="entry name" value="dUTPase-like"/>
</dbReference>
<evidence type="ECO:0000256" key="1">
    <source>
        <dbReference type="ARBA" id="ARBA00005142"/>
    </source>
</evidence>
<comment type="pathway">
    <text evidence="1">Pyrimidine metabolism; dUMP biosynthesis; dUMP from dCTP (dUTP route): step 2/2.</text>
</comment>
<dbReference type="GO" id="GO:0006226">
    <property type="term" value="P:dUMP biosynthetic process"/>
    <property type="evidence" value="ECO:0007669"/>
    <property type="project" value="UniProtKB-UniPathway"/>
</dbReference>
<evidence type="ECO:0000313" key="10">
    <source>
        <dbReference type="EMBL" id="KFO34414.1"/>
    </source>
</evidence>
<evidence type="ECO:0000256" key="5">
    <source>
        <dbReference type="ARBA" id="ARBA00022759"/>
    </source>
</evidence>
<dbReference type="GO" id="GO:0004519">
    <property type="term" value="F:endonuclease activity"/>
    <property type="evidence" value="ECO:0007669"/>
    <property type="project" value="UniProtKB-KW"/>
</dbReference>
<dbReference type="GO" id="GO:0015074">
    <property type="term" value="P:DNA integration"/>
    <property type="evidence" value="ECO:0007669"/>
    <property type="project" value="InterPro"/>
</dbReference>
<dbReference type="GO" id="GO:0003964">
    <property type="term" value="F:RNA-directed DNA polymerase activity"/>
    <property type="evidence" value="ECO:0007669"/>
    <property type="project" value="UniProtKB-KW"/>
</dbReference>
<dbReference type="EMBL" id="KN121962">
    <property type="protein sequence ID" value="KFO34414.1"/>
    <property type="molecule type" value="Genomic_DNA"/>
</dbReference>
<reference evidence="10 11" key="1">
    <citation type="submission" date="2013-11" db="EMBL/GenBank/DDBJ databases">
        <title>The Damaraland mole rat (Fukomys damarensis) genome and evolution of African mole rats.</title>
        <authorList>
            <person name="Gladyshev V.N."/>
            <person name="Fang X."/>
        </authorList>
    </citation>
    <scope>NUCLEOTIDE SEQUENCE [LARGE SCALE GENOMIC DNA]</scope>
    <source>
        <tissue evidence="10">Liver</tissue>
    </source>
</reference>
<dbReference type="InterPro" id="IPR012337">
    <property type="entry name" value="RNaseH-like_sf"/>
</dbReference>
<evidence type="ECO:0000259" key="9">
    <source>
        <dbReference type="PROSITE" id="PS50994"/>
    </source>
</evidence>
<dbReference type="PANTHER" id="PTHR41694">
    <property type="entry name" value="ENDOGENOUS RETROVIRUS GROUP K MEMBER POL PROTEIN"/>
    <property type="match status" value="1"/>
</dbReference>
<protein>
    <submittedName>
        <fullName evidence="10">Deoxyuridine 5'-triphosphate nucleotidohydrolase</fullName>
    </submittedName>
</protein>
<evidence type="ECO:0000313" key="11">
    <source>
        <dbReference type="Proteomes" id="UP000028990"/>
    </source>
</evidence>
<gene>
    <name evidence="10" type="ORF">H920_04164</name>
</gene>
<dbReference type="UniPathway" id="UPA00610">
    <property type="reaction ID" value="UER00666"/>
</dbReference>
<evidence type="ECO:0000256" key="8">
    <source>
        <dbReference type="ARBA" id="ARBA00023080"/>
    </source>
</evidence>
<dbReference type="SUPFAM" id="SSF53098">
    <property type="entry name" value="Ribonuclease H-like"/>
    <property type="match status" value="1"/>
</dbReference>
<evidence type="ECO:0000256" key="4">
    <source>
        <dbReference type="ARBA" id="ARBA00022722"/>
    </source>
</evidence>
<dbReference type="SUPFAM" id="SSF51283">
    <property type="entry name" value="dUTPase-like"/>
    <property type="match status" value="1"/>
</dbReference>
<evidence type="ECO:0000256" key="2">
    <source>
        <dbReference type="ARBA" id="ARBA00022679"/>
    </source>
</evidence>
<keyword evidence="6 10" id="KW-0378">Hydrolase</keyword>
<keyword evidence="4" id="KW-0540">Nuclease</keyword>
<feature type="domain" description="Integrase catalytic" evidence="9">
    <location>
        <begin position="112"/>
        <end position="276"/>
    </location>
</feature>
<dbReference type="GO" id="GO:0035613">
    <property type="term" value="F:RNA stem-loop binding"/>
    <property type="evidence" value="ECO:0007669"/>
    <property type="project" value="TreeGrafter"/>
</dbReference>
<dbReference type="Pfam" id="PF00665">
    <property type="entry name" value="rve"/>
    <property type="match status" value="1"/>
</dbReference>
<dbReference type="Proteomes" id="UP000028990">
    <property type="component" value="Unassembled WGS sequence"/>
</dbReference>
<keyword evidence="2" id="KW-0808">Transferase</keyword>
<dbReference type="GO" id="GO:0004170">
    <property type="term" value="F:dUTP diphosphatase activity"/>
    <property type="evidence" value="ECO:0007669"/>
    <property type="project" value="InterPro"/>
</dbReference>
<dbReference type="CDD" id="cd07557">
    <property type="entry name" value="trimeric_dUTPase"/>
    <property type="match status" value="1"/>
</dbReference>
<organism evidence="10 11">
    <name type="scientific">Fukomys damarensis</name>
    <name type="common">Damaraland mole rat</name>
    <name type="synonym">Cryptomys damarensis</name>
    <dbReference type="NCBI Taxonomy" id="885580"/>
    <lineage>
        <taxon>Eukaryota</taxon>
        <taxon>Metazoa</taxon>
        <taxon>Chordata</taxon>
        <taxon>Craniata</taxon>
        <taxon>Vertebrata</taxon>
        <taxon>Euteleostomi</taxon>
        <taxon>Mammalia</taxon>
        <taxon>Eutheria</taxon>
        <taxon>Euarchontoglires</taxon>
        <taxon>Glires</taxon>
        <taxon>Rodentia</taxon>
        <taxon>Hystricomorpha</taxon>
        <taxon>Bathyergidae</taxon>
        <taxon>Fukomys</taxon>
    </lineage>
</organism>
<name>A0A091DQK7_FUKDA</name>
<evidence type="ECO:0000256" key="3">
    <source>
        <dbReference type="ARBA" id="ARBA00022695"/>
    </source>
</evidence>
<evidence type="ECO:0000256" key="7">
    <source>
        <dbReference type="ARBA" id="ARBA00022918"/>
    </source>
</evidence>
<sequence>MTRITDTGGGGISVDHVDAHSTLNSADRKYNAEADRLATIAEVNLPPPLEGLAKWVHTKTGHAGTHVMYRWEQDRGLSTPLSELRQVGEQCPTCQLDRKRALPHIITGELHRGQAPAQIWQIDYIGPLPQSRGCQYICACVDTYSGVLVACAYCRAVQKNTIKTLEIIALYYGMPMQIQSDNGSHFKGKEIQDYAEQNNIEWIYHIPYYCPQAAGLIERMNGLLKEKLRKLGNNSYNNWKDNLFEALQQLNNRPIGPGLTPLMRMMTPNSQIRKIYTFQEIQWWKIDDRALMPFRATIGSAGHDLHALEEIWIDPQNILKCRTGIGIKIPQGYYGQIAPRSSLAEKGIQILAGIIDSDYRGEIKIILSNIGKETLHFVPGTQIAQLLIIPCATAKEWTLLDKLPDWEVLDQLI</sequence>
<dbReference type="NCBIfam" id="TIGR00576">
    <property type="entry name" value="dut"/>
    <property type="match status" value="1"/>
</dbReference>
<keyword evidence="7" id="KW-0695">RNA-directed DNA polymerase</keyword>
<dbReference type="Pfam" id="PF00692">
    <property type="entry name" value="dUTPase"/>
    <property type="match status" value="1"/>
</dbReference>
<dbReference type="InterPro" id="IPR036157">
    <property type="entry name" value="dUTPase-like_sf"/>
</dbReference>
<dbReference type="Gene3D" id="3.30.420.10">
    <property type="entry name" value="Ribonuclease H-like superfamily/Ribonuclease H"/>
    <property type="match status" value="1"/>
</dbReference>
<keyword evidence="11" id="KW-1185">Reference proteome</keyword>
<keyword evidence="3" id="KW-0548">Nucleotidyltransferase</keyword>